<dbReference type="InterPro" id="IPR027417">
    <property type="entry name" value="P-loop_NTPase"/>
</dbReference>
<dbReference type="EMBL" id="JBHSGS010000034">
    <property type="protein sequence ID" value="MFC4719341.1"/>
    <property type="molecule type" value="Genomic_DNA"/>
</dbReference>
<comment type="caution">
    <text evidence="6">The sequence shown here is derived from an EMBL/GenBank/DDBJ whole genome shotgun (WGS) entry which is preliminary data.</text>
</comment>
<dbReference type="SMART" id="SM00382">
    <property type="entry name" value="AAA"/>
    <property type="match status" value="1"/>
</dbReference>
<keyword evidence="4 6" id="KW-0067">ATP-binding</keyword>
<keyword evidence="3" id="KW-0547">Nucleotide-binding</keyword>
<evidence type="ECO:0000256" key="3">
    <source>
        <dbReference type="ARBA" id="ARBA00022741"/>
    </source>
</evidence>
<organism evidence="6 7">
    <name type="scientific">Enterococcus lemanii</name>
    <dbReference type="NCBI Taxonomy" id="1159752"/>
    <lineage>
        <taxon>Bacteria</taxon>
        <taxon>Bacillati</taxon>
        <taxon>Bacillota</taxon>
        <taxon>Bacilli</taxon>
        <taxon>Lactobacillales</taxon>
        <taxon>Enterococcaceae</taxon>
        <taxon>Enterococcus</taxon>
    </lineage>
</organism>
<dbReference type="RefSeq" id="WP_204654672.1">
    <property type="nucleotide sequence ID" value="NZ_JAFBFD010000034.1"/>
</dbReference>
<dbReference type="PANTHER" id="PTHR43335:SF4">
    <property type="entry name" value="ABC TRANSPORTER, ATP-BINDING PROTEIN"/>
    <property type="match status" value="1"/>
</dbReference>
<evidence type="ECO:0000256" key="2">
    <source>
        <dbReference type="ARBA" id="ARBA00022448"/>
    </source>
</evidence>
<dbReference type="InterPro" id="IPR003593">
    <property type="entry name" value="AAA+_ATPase"/>
</dbReference>
<dbReference type="Pfam" id="PF00005">
    <property type="entry name" value="ABC_tran"/>
    <property type="match status" value="1"/>
</dbReference>
<proteinExistence type="inferred from homology"/>
<evidence type="ECO:0000256" key="4">
    <source>
        <dbReference type="ARBA" id="ARBA00022840"/>
    </source>
</evidence>
<evidence type="ECO:0000313" key="6">
    <source>
        <dbReference type="EMBL" id="MFC4719341.1"/>
    </source>
</evidence>
<comment type="similarity">
    <text evidence="1">Belongs to the ABC transporter superfamily.</text>
</comment>
<evidence type="ECO:0000313" key="7">
    <source>
        <dbReference type="Proteomes" id="UP001595969"/>
    </source>
</evidence>
<reference evidence="7" key="1">
    <citation type="journal article" date="2019" name="Int. J. Syst. Evol. Microbiol.">
        <title>The Global Catalogue of Microorganisms (GCM) 10K type strain sequencing project: providing services to taxonomists for standard genome sequencing and annotation.</title>
        <authorList>
            <consortium name="The Broad Institute Genomics Platform"/>
            <consortium name="The Broad Institute Genome Sequencing Center for Infectious Disease"/>
            <person name="Wu L."/>
            <person name="Ma J."/>
        </authorList>
    </citation>
    <scope>NUCLEOTIDE SEQUENCE [LARGE SCALE GENOMIC DNA]</scope>
    <source>
        <strain evidence="7">CGMCC 1.19032</strain>
    </source>
</reference>
<evidence type="ECO:0000256" key="1">
    <source>
        <dbReference type="ARBA" id="ARBA00005417"/>
    </source>
</evidence>
<sequence>MKVLEVQAISKKFGAKQVLDQLTFSIAPGTIFGFVGANGAGKTTTMKMILGLEKLDTGAIYLNGQKVSYGDTATNQMVGYLPDVPAFYDYMTVREYLKLCAQITKIPKEKQDQQIEEMLELVGLSQEKKKIKGFSRGMKQRLGIAQALLNKPQFLICDEPTSALDPSGRTEFLDLLASLKGQVTILFSTHILSDVERIADEVGILHKGRLQVCGQLNALKEQYAQAKIALTFTNQVQATQFSEGWTLSEVTQTREQVAVSYHTSYDQAFQAVLTFLQQQKLNPVAINHLAPSLEQIYLEVTK</sequence>
<dbReference type="PANTHER" id="PTHR43335">
    <property type="entry name" value="ABC TRANSPORTER, ATP-BINDING PROTEIN"/>
    <property type="match status" value="1"/>
</dbReference>
<protein>
    <submittedName>
        <fullName evidence="6">ABC transporter ATP-binding protein</fullName>
    </submittedName>
</protein>
<keyword evidence="2" id="KW-0813">Transport</keyword>
<dbReference type="PROSITE" id="PS50893">
    <property type="entry name" value="ABC_TRANSPORTER_2"/>
    <property type="match status" value="1"/>
</dbReference>
<keyword evidence="7" id="KW-1185">Reference proteome</keyword>
<name>A0ABV9MTK2_9ENTE</name>
<dbReference type="InterPro" id="IPR003439">
    <property type="entry name" value="ABC_transporter-like_ATP-bd"/>
</dbReference>
<dbReference type="Gene3D" id="3.40.50.300">
    <property type="entry name" value="P-loop containing nucleotide triphosphate hydrolases"/>
    <property type="match status" value="1"/>
</dbReference>
<dbReference type="GO" id="GO:0005524">
    <property type="term" value="F:ATP binding"/>
    <property type="evidence" value="ECO:0007669"/>
    <property type="project" value="UniProtKB-KW"/>
</dbReference>
<dbReference type="SUPFAM" id="SSF52540">
    <property type="entry name" value="P-loop containing nucleoside triphosphate hydrolases"/>
    <property type="match status" value="1"/>
</dbReference>
<feature type="domain" description="ABC transporter" evidence="5">
    <location>
        <begin position="4"/>
        <end position="232"/>
    </location>
</feature>
<gene>
    <name evidence="6" type="ORF">ACFO5I_06315</name>
</gene>
<accession>A0ABV9MTK2</accession>
<dbReference type="Proteomes" id="UP001595969">
    <property type="component" value="Unassembled WGS sequence"/>
</dbReference>
<evidence type="ECO:0000259" key="5">
    <source>
        <dbReference type="PROSITE" id="PS50893"/>
    </source>
</evidence>